<keyword evidence="4 5" id="KW-0802">TPR repeat</keyword>
<gene>
    <name evidence="8" type="ORF">ACAOBT_LOCUS11373</name>
</gene>
<dbReference type="SMART" id="SM00028">
    <property type="entry name" value="TPR"/>
    <property type="match status" value="3"/>
</dbReference>
<sequence>MSEEQQSPEELKEKGNNAVKNQKFEEAILYYTYAVKLDPGNYTLYSNRSYAFLKVQQYYFALEDANETIKLNPTWPKGYFRKAEVEYATGHYLEACDSYKKALHLKPGDINIIEALNRTAKEMLKEQKADETVPWLGAGIGIIVGAVIVVADCVFTYKPTHPMLMAFVTIVIAMVGYGLARLYRNWVKSQKNGLLDPPVDLLKESEPEETQKEVKHTPRYTKSQARQRYKKGKL</sequence>
<accession>A0A9P0KIJ7</accession>
<keyword evidence="7" id="KW-1133">Transmembrane helix</keyword>
<dbReference type="PANTHER" id="PTHR22904:SF532">
    <property type="entry name" value="HEAT SHOCK PROTEIN STI1-LIKE PROTEIN"/>
    <property type="match status" value="1"/>
</dbReference>
<keyword evidence="3" id="KW-0677">Repeat</keyword>
<feature type="repeat" description="TPR" evidence="5">
    <location>
        <begin position="8"/>
        <end position="41"/>
    </location>
</feature>
<evidence type="ECO:0000313" key="8">
    <source>
        <dbReference type="EMBL" id="CAH1974954.1"/>
    </source>
</evidence>
<evidence type="ECO:0000256" key="1">
    <source>
        <dbReference type="ARBA" id="ARBA00004496"/>
    </source>
</evidence>
<dbReference type="Gene3D" id="1.25.40.10">
    <property type="entry name" value="Tetratricopeptide repeat domain"/>
    <property type="match status" value="1"/>
</dbReference>
<dbReference type="GO" id="GO:0051879">
    <property type="term" value="F:Hsp90 protein binding"/>
    <property type="evidence" value="ECO:0007669"/>
    <property type="project" value="TreeGrafter"/>
</dbReference>
<name>A0A9P0KIJ7_ACAOB</name>
<feature type="transmembrane region" description="Helical" evidence="7">
    <location>
        <begin position="163"/>
        <end position="183"/>
    </location>
</feature>
<dbReference type="Proteomes" id="UP001152888">
    <property type="component" value="Unassembled WGS sequence"/>
</dbReference>
<evidence type="ECO:0000256" key="3">
    <source>
        <dbReference type="ARBA" id="ARBA00022737"/>
    </source>
</evidence>
<dbReference type="FunFam" id="1.25.40.10:FF:000020">
    <property type="entry name" value="Stress-induced phosphoprotein 1"/>
    <property type="match status" value="1"/>
</dbReference>
<keyword evidence="2" id="KW-0963">Cytoplasm</keyword>
<organism evidence="8 9">
    <name type="scientific">Acanthoscelides obtectus</name>
    <name type="common">Bean weevil</name>
    <name type="synonym">Bruchus obtectus</name>
    <dbReference type="NCBI Taxonomy" id="200917"/>
    <lineage>
        <taxon>Eukaryota</taxon>
        <taxon>Metazoa</taxon>
        <taxon>Ecdysozoa</taxon>
        <taxon>Arthropoda</taxon>
        <taxon>Hexapoda</taxon>
        <taxon>Insecta</taxon>
        <taxon>Pterygota</taxon>
        <taxon>Neoptera</taxon>
        <taxon>Endopterygota</taxon>
        <taxon>Coleoptera</taxon>
        <taxon>Polyphaga</taxon>
        <taxon>Cucujiformia</taxon>
        <taxon>Chrysomeloidea</taxon>
        <taxon>Chrysomelidae</taxon>
        <taxon>Bruchinae</taxon>
        <taxon>Bruchini</taxon>
        <taxon>Acanthoscelides</taxon>
    </lineage>
</organism>
<dbReference type="AlphaFoldDB" id="A0A9P0KIJ7"/>
<evidence type="ECO:0000256" key="6">
    <source>
        <dbReference type="SAM" id="MobiDB-lite"/>
    </source>
</evidence>
<keyword evidence="7" id="KW-0812">Transmembrane</keyword>
<feature type="compositionally biased region" description="Basic and acidic residues" evidence="6">
    <location>
        <begin position="201"/>
        <end position="216"/>
    </location>
</feature>
<feature type="transmembrane region" description="Helical" evidence="7">
    <location>
        <begin position="133"/>
        <end position="157"/>
    </location>
</feature>
<evidence type="ECO:0000256" key="4">
    <source>
        <dbReference type="ARBA" id="ARBA00022803"/>
    </source>
</evidence>
<feature type="compositionally biased region" description="Basic residues" evidence="6">
    <location>
        <begin position="225"/>
        <end position="234"/>
    </location>
</feature>
<dbReference type="SUPFAM" id="SSF48452">
    <property type="entry name" value="TPR-like"/>
    <property type="match status" value="1"/>
</dbReference>
<reference evidence="8" key="1">
    <citation type="submission" date="2022-03" db="EMBL/GenBank/DDBJ databases">
        <authorList>
            <person name="Sayadi A."/>
        </authorList>
    </citation>
    <scope>NUCLEOTIDE SEQUENCE</scope>
</reference>
<keyword evidence="7" id="KW-0472">Membrane</keyword>
<feature type="repeat" description="TPR" evidence="5">
    <location>
        <begin position="76"/>
        <end position="109"/>
    </location>
</feature>
<feature type="region of interest" description="Disordered" evidence="6">
    <location>
        <begin position="196"/>
        <end position="234"/>
    </location>
</feature>
<protein>
    <submittedName>
        <fullName evidence="8">Uncharacterized protein</fullName>
    </submittedName>
</protein>
<comment type="subcellular location">
    <subcellularLocation>
        <location evidence="1">Cytoplasm</location>
    </subcellularLocation>
</comment>
<dbReference type="GO" id="GO:0005737">
    <property type="term" value="C:cytoplasm"/>
    <property type="evidence" value="ECO:0007669"/>
    <property type="project" value="UniProtKB-SubCell"/>
</dbReference>
<evidence type="ECO:0000313" key="9">
    <source>
        <dbReference type="Proteomes" id="UP001152888"/>
    </source>
</evidence>
<dbReference type="PANTHER" id="PTHR22904">
    <property type="entry name" value="TPR REPEAT CONTAINING PROTEIN"/>
    <property type="match status" value="1"/>
</dbReference>
<dbReference type="OrthoDB" id="2423701at2759"/>
<evidence type="ECO:0000256" key="7">
    <source>
        <dbReference type="SAM" id="Phobius"/>
    </source>
</evidence>
<dbReference type="InterPro" id="IPR019734">
    <property type="entry name" value="TPR_rpt"/>
</dbReference>
<dbReference type="EMBL" id="CAKOFQ010006830">
    <property type="protein sequence ID" value="CAH1974954.1"/>
    <property type="molecule type" value="Genomic_DNA"/>
</dbReference>
<dbReference type="InterPro" id="IPR011990">
    <property type="entry name" value="TPR-like_helical_dom_sf"/>
</dbReference>
<comment type="caution">
    <text evidence="8">The sequence shown here is derived from an EMBL/GenBank/DDBJ whole genome shotgun (WGS) entry which is preliminary data.</text>
</comment>
<evidence type="ECO:0000256" key="5">
    <source>
        <dbReference type="PROSITE-ProRule" id="PRU00339"/>
    </source>
</evidence>
<dbReference type="PROSITE" id="PS50005">
    <property type="entry name" value="TPR"/>
    <property type="match status" value="2"/>
</dbReference>
<keyword evidence="9" id="KW-1185">Reference proteome</keyword>
<evidence type="ECO:0000256" key="2">
    <source>
        <dbReference type="ARBA" id="ARBA00022490"/>
    </source>
</evidence>
<proteinExistence type="predicted"/>